<proteinExistence type="predicted"/>
<protein>
    <submittedName>
        <fullName evidence="1">Uncharacterized protein</fullName>
    </submittedName>
</protein>
<evidence type="ECO:0000313" key="1">
    <source>
        <dbReference type="EMBL" id="MBT9316285.1"/>
    </source>
</evidence>
<accession>A0A947GIK4</accession>
<reference evidence="1" key="1">
    <citation type="submission" date="2020-11" db="EMBL/GenBank/DDBJ databases">
        <authorList>
            <person name="Konstantinou D."/>
            <person name="Gkelis S."/>
            <person name="Popin R."/>
            <person name="Fewer D."/>
            <person name="Sivonen K."/>
        </authorList>
    </citation>
    <scope>NUCLEOTIDE SEQUENCE</scope>
    <source>
        <strain evidence="1">TAU-MAC 1115</strain>
    </source>
</reference>
<evidence type="ECO:0000313" key="2">
    <source>
        <dbReference type="Proteomes" id="UP000717364"/>
    </source>
</evidence>
<sequence length="219" mass="23491">MNNNNSQHYTVLTYDPVLRLCSLQPSSETPGGILRDVPIACWWGGSWLKQAQHQPTLDATDVSSWPQLPHGPQWGEAYPVQPGDWAEVVFINGDQSAPIITAFTHQIGWWGVPDVARAMGEPTEDRYDLLHPSGAWMRIQGDGTWVITTPSIDTPSCRITISSSGDITIDAGSVTVNSDAFTVNASAIDLNGLTKVSGKEVTVIGGTDSAGHPIVNSGQ</sequence>
<dbReference type="AlphaFoldDB" id="A0A947GIK4"/>
<gene>
    <name evidence="1" type="ORF">IXB50_12715</name>
</gene>
<comment type="caution">
    <text evidence="1">The sequence shown here is derived from an EMBL/GenBank/DDBJ whole genome shotgun (WGS) entry which is preliminary data.</text>
</comment>
<name>A0A947GIK4_9CYAN</name>
<reference evidence="1" key="2">
    <citation type="journal article" date="2021" name="Mar. Drugs">
        <title>Genome Reduction and Secondary Metabolism of the Marine Sponge-Associated Cyanobacterium Leptothoe.</title>
        <authorList>
            <person name="Konstantinou D."/>
            <person name="Popin R.V."/>
            <person name="Fewer D.P."/>
            <person name="Sivonen K."/>
            <person name="Gkelis S."/>
        </authorList>
    </citation>
    <scope>NUCLEOTIDE SEQUENCE</scope>
    <source>
        <strain evidence="1">TAU-MAC 1115</strain>
    </source>
</reference>
<dbReference type="RefSeq" id="WP_215609353.1">
    <property type="nucleotide sequence ID" value="NZ_JADOES010000023.1"/>
</dbReference>
<dbReference type="Proteomes" id="UP000717364">
    <property type="component" value="Unassembled WGS sequence"/>
</dbReference>
<dbReference type="EMBL" id="JADOES010000023">
    <property type="protein sequence ID" value="MBT9316285.1"/>
    <property type="molecule type" value="Genomic_DNA"/>
</dbReference>
<organism evidence="1 2">
    <name type="scientific">Leptothoe spongobia TAU-MAC 1115</name>
    <dbReference type="NCBI Taxonomy" id="1967444"/>
    <lineage>
        <taxon>Bacteria</taxon>
        <taxon>Bacillati</taxon>
        <taxon>Cyanobacteriota</taxon>
        <taxon>Cyanophyceae</taxon>
        <taxon>Nodosilineales</taxon>
        <taxon>Cymatolegaceae</taxon>
        <taxon>Leptothoe</taxon>
        <taxon>Leptothoe spongobia</taxon>
    </lineage>
</organism>
<keyword evidence="2" id="KW-1185">Reference proteome</keyword>